<reference evidence="8 9" key="1">
    <citation type="submission" date="2018-09" db="EMBL/GenBank/DDBJ databases">
        <title>Complete genome sequence of Euzebya sp. DY32-46 isolated from seawater of Pacific Ocean.</title>
        <authorList>
            <person name="Xu L."/>
            <person name="Wu Y.-H."/>
            <person name="Xu X.-W."/>
        </authorList>
    </citation>
    <scope>NUCLEOTIDE SEQUENCE [LARGE SCALE GENOMIC DNA]</scope>
    <source>
        <strain evidence="8 9">DY32-46</strain>
    </source>
</reference>
<dbReference type="InterPro" id="IPR051907">
    <property type="entry name" value="DoxX-like_oxidoreductase"/>
</dbReference>
<feature type="transmembrane region" description="Helical" evidence="7">
    <location>
        <begin position="61"/>
        <end position="82"/>
    </location>
</feature>
<comment type="similarity">
    <text evidence="2">Belongs to the DoxX family.</text>
</comment>
<gene>
    <name evidence="8" type="ORF">DVS28_a0386</name>
</gene>
<keyword evidence="5 7" id="KW-1133">Transmembrane helix</keyword>
<dbReference type="AlphaFoldDB" id="A0A346XS96"/>
<evidence type="ECO:0000256" key="3">
    <source>
        <dbReference type="ARBA" id="ARBA00022475"/>
    </source>
</evidence>
<proteinExistence type="inferred from homology"/>
<feature type="transmembrane region" description="Helical" evidence="7">
    <location>
        <begin position="89"/>
        <end position="109"/>
    </location>
</feature>
<keyword evidence="9" id="KW-1185">Reference proteome</keyword>
<evidence type="ECO:0000256" key="4">
    <source>
        <dbReference type="ARBA" id="ARBA00022692"/>
    </source>
</evidence>
<comment type="subcellular location">
    <subcellularLocation>
        <location evidence="1">Cell membrane</location>
        <topology evidence="1">Multi-pass membrane protein</topology>
    </subcellularLocation>
</comment>
<dbReference type="InterPro" id="IPR032808">
    <property type="entry name" value="DoxX"/>
</dbReference>
<evidence type="ECO:0000256" key="1">
    <source>
        <dbReference type="ARBA" id="ARBA00004651"/>
    </source>
</evidence>
<organism evidence="8 9">
    <name type="scientific">Euzebya pacifica</name>
    <dbReference type="NCBI Taxonomy" id="1608957"/>
    <lineage>
        <taxon>Bacteria</taxon>
        <taxon>Bacillati</taxon>
        <taxon>Actinomycetota</taxon>
        <taxon>Nitriliruptoria</taxon>
        <taxon>Euzebyales</taxon>
    </lineage>
</organism>
<dbReference type="KEGG" id="euz:DVS28_a0386"/>
<evidence type="ECO:0000256" key="7">
    <source>
        <dbReference type="SAM" id="Phobius"/>
    </source>
</evidence>
<name>A0A346XS96_9ACTN</name>
<dbReference type="RefSeq" id="WP_164709818.1">
    <property type="nucleotide sequence ID" value="NZ_CP031165.1"/>
</dbReference>
<evidence type="ECO:0000313" key="9">
    <source>
        <dbReference type="Proteomes" id="UP000264006"/>
    </source>
</evidence>
<feature type="transmembrane region" description="Helical" evidence="7">
    <location>
        <begin position="12"/>
        <end position="31"/>
    </location>
</feature>
<dbReference type="GO" id="GO:0005886">
    <property type="term" value="C:plasma membrane"/>
    <property type="evidence" value="ECO:0007669"/>
    <property type="project" value="UniProtKB-SubCell"/>
</dbReference>
<sequence length="166" mass="16770">MSTIHAIHRSFGRASAAVPVVVRVVIGIIMATHGWQKLTQMGAANFGNGMLADLGVPLPGVMGHVVTWLELVGGIALVVGFLTRASAAVLAVVLAGATVLVKVDLGLIAGMGAPLPGAELDLALLVGLFVSVVMGPGRPSLDHLLGLEDTTTVVVDVSDRAATPVG</sequence>
<dbReference type="PANTHER" id="PTHR33452">
    <property type="entry name" value="OXIDOREDUCTASE CATD-RELATED"/>
    <property type="match status" value="1"/>
</dbReference>
<accession>A0A346XS96</accession>
<keyword evidence="3" id="KW-1003">Cell membrane</keyword>
<dbReference type="Pfam" id="PF07681">
    <property type="entry name" value="DoxX"/>
    <property type="match status" value="1"/>
</dbReference>
<keyword evidence="4 7" id="KW-0812">Transmembrane</keyword>
<protein>
    <recommendedName>
        <fullName evidence="10">Oxidoreductase</fullName>
    </recommendedName>
</protein>
<dbReference type="Proteomes" id="UP000264006">
    <property type="component" value="Chromosome"/>
</dbReference>
<dbReference type="PANTHER" id="PTHR33452:SF1">
    <property type="entry name" value="INNER MEMBRANE PROTEIN YPHA-RELATED"/>
    <property type="match status" value="1"/>
</dbReference>
<evidence type="ECO:0000256" key="2">
    <source>
        <dbReference type="ARBA" id="ARBA00006679"/>
    </source>
</evidence>
<keyword evidence="6 7" id="KW-0472">Membrane</keyword>
<evidence type="ECO:0000313" key="8">
    <source>
        <dbReference type="EMBL" id="AXV05093.1"/>
    </source>
</evidence>
<evidence type="ECO:0008006" key="10">
    <source>
        <dbReference type="Google" id="ProtNLM"/>
    </source>
</evidence>
<evidence type="ECO:0000256" key="5">
    <source>
        <dbReference type="ARBA" id="ARBA00022989"/>
    </source>
</evidence>
<dbReference type="EMBL" id="CP031165">
    <property type="protein sequence ID" value="AXV05093.1"/>
    <property type="molecule type" value="Genomic_DNA"/>
</dbReference>
<evidence type="ECO:0000256" key="6">
    <source>
        <dbReference type="ARBA" id="ARBA00023136"/>
    </source>
</evidence>